<accession>A0A7Y6JX24</accession>
<dbReference type="RefSeq" id="WP_176106312.1">
    <property type="nucleotide sequence ID" value="NZ_JAALDK010000001.1"/>
</dbReference>
<evidence type="ECO:0000313" key="4">
    <source>
        <dbReference type="Proteomes" id="UP000594380"/>
    </source>
</evidence>
<dbReference type="GeneID" id="301100330"/>
<evidence type="ECO:0000313" key="3">
    <source>
        <dbReference type="Proteomes" id="UP000592820"/>
    </source>
</evidence>
<dbReference type="Proteomes" id="UP000592820">
    <property type="component" value="Unassembled WGS sequence"/>
</dbReference>
<protein>
    <submittedName>
        <fullName evidence="2">Uncharacterized protein</fullName>
    </submittedName>
</protein>
<evidence type="ECO:0000313" key="2">
    <source>
        <dbReference type="EMBL" id="NUX99705.1"/>
    </source>
</evidence>
<comment type="caution">
    <text evidence="2">The sequence shown here is derived from an EMBL/GenBank/DDBJ whole genome shotgun (WGS) entry which is preliminary data.</text>
</comment>
<dbReference type="AlphaFoldDB" id="A0A7Y6JX24"/>
<reference evidence="1 3" key="2">
    <citation type="submission" date="2020-08" db="EMBL/GenBank/DDBJ databases">
        <title>Genomic Encyclopedia of Type Strains, Phase IV (KMG-V): Genome sequencing to study the core and pangenomes of soil and plant-associated prokaryotes.</title>
        <authorList>
            <person name="Whitman W."/>
        </authorList>
    </citation>
    <scope>NUCLEOTIDE SEQUENCE [LARGE SCALE GENOMIC DNA]</scope>
    <source>
        <strain evidence="1 3">JPY162</strain>
    </source>
</reference>
<organism evidence="2 4">
    <name type="scientific">Paraburkholderia youngii</name>
    <dbReference type="NCBI Taxonomy" id="2782701"/>
    <lineage>
        <taxon>Bacteria</taxon>
        <taxon>Pseudomonadati</taxon>
        <taxon>Pseudomonadota</taxon>
        <taxon>Betaproteobacteria</taxon>
        <taxon>Burkholderiales</taxon>
        <taxon>Burkholderiaceae</taxon>
        <taxon>Paraburkholderia</taxon>
    </lineage>
</organism>
<dbReference type="Proteomes" id="UP000594380">
    <property type="component" value="Unassembled WGS sequence"/>
</dbReference>
<gene>
    <name evidence="2" type="ORF">G5S42_08250</name>
    <name evidence="1" type="ORF">HDG41_000203</name>
</gene>
<dbReference type="EMBL" id="JAALDK010000001">
    <property type="protein sequence ID" value="NUX99705.1"/>
    <property type="molecule type" value="Genomic_DNA"/>
</dbReference>
<reference evidence="2 4" key="1">
    <citation type="submission" date="2020-02" db="EMBL/GenBank/DDBJ databases">
        <title>Paraburkholderia simonii sp. nov. and Paraburkholderia youngii sp. nov. Brazilian and Mexican Mimosa-associated rhizobia.</title>
        <authorList>
            <person name="Mavima L."/>
            <person name="Beukes C.W."/>
            <person name="Chan W.Y."/>
            <person name="Palmer M."/>
            <person name="De Meyer S.E."/>
            <person name="James E.K."/>
            <person name="Venter S.N."/>
            <person name="Steenkamp E.T."/>
        </authorList>
    </citation>
    <scope>NUCLEOTIDE SEQUENCE [LARGE SCALE GENOMIC DNA]</scope>
    <source>
        <strain evidence="2 4">JPY169</strain>
    </source>
</reference>
<dbReference type="EMBL" id="JACHDE010000001">
    <property type="protein sequence ID" value="MBB5398167.1"/>
    <property type="molecule type" value="Genomic_DNA"/>
</dbReference>
<name>A0A7Y6JX24_9BURK</name>
<evidence type="ECO:0000313" key="1">
    <source>
        <dbReference type="EMBL" id="MBB5398167.1"/>
    </source>
</evidence>
<proteinExistence type="predicted"/>
<sequence>MLVIVIADLDIPRSIDLNLYIDKNISDEFNVIKGLDEPIPPEPME</sequence>